<feature type="compositionally biased region" description="Polar residues" evidence="1">
    <location>
        <begin position="939"/>
        <end position="950"/>
    </location>
</feature>
<feature type="compositionally biased region" description="Low complexity" evidence="1">
    <location>
        <begin position="218"/>
        <end position="230"/>
    </location>
</feature>
<feature type="compositionally biased region" description="Basic and acidic residues" evidence="1">
    <location>
        <begin position="461"/>
        <end position="475"/>
    </location>
</feature>
<dbReference type="EMBL" id="KL648705">
    <property type="protein sequence ID" value="KEY65424.1"/>
    <property type="molecule type" value="Genomic_DNA"/>
</dbReference>
<name>A0A084AJE5_STACB</name>
<dbReference type="PANTHER" id="PTHR10663">
    <property type="entry name" value="GUANYL-NUCLEOTIDE EXCHANGE FACTOR"/>
    <property type="match status" value="1"/>
</dbReference>
<feature type="compositionally biased region" description="Low complexity" evidence="1">
    <location>
        <begin position="357"/>
        <end position="381"/>
    </location>
</feature>
<feature type="region of interest" description="Disordered" evidence="1">
    <location>
        <begin position="126"/>
        <end position="145"/>
    </location>
</feature>
<evidence type="ECO:0000313" key="4">
    <source>
        <dbReference type="Proteomes" id="UP000028045"/>
    </source>
</evidence>
<feature type="region of interest" description="Disordered" evidence="1">
    <location>
        <begin position="163"/>
        <end position="627"/>
    </location>
</feature>
<feature type="region of interest" description="Disordered" evidence="1">
    <location>
        <begin position="1"/>
        <end position="22"/>
    </location>
</feature>
<protein>
    <recommendedName>
        <fullName evidence="2">SEC7 domain-containing protein</fullName>
    </recommendedName>
</protein>
<dbReference type="OrthoDB" id="2157641at2759"/>
<feature type="compositionally biased region" description="Basic and acidic residues" evidence="1">
    <location>
        <begin position="559"/>
        <end position="578"/>
    </location>
</feature>
<organism evidence="3 4">
    <name type="scientific">Stachybotrys chartarum (strain CBS 109288 / IBT 7711)</name>
    <name type="common">Toxic black mold</name>
    <name type="synonym">Stilbospora chartarum</name>
    <dbReference type="NCBI Taxonomy" id="1280523"/>
    <lineage>
        <taxon>Eukaryota</taxon>
        <taxon>Fungi</taxon>
        <taxon>Dikarya</taxon>
        <taxon>Ascomycota</taxon>
        <taxon>Pezizomycotina</taxon>
        <taxon>Sordariomycetes</taxon>
        <taxon>Hypocreomycetidae</taxon>
        <taxon>Hypocreales</taxon>
        <taxon>Stachybotryaceae</taxon>
        <taxon>Stachybotrys</taxon>
    </lineage>
</organism>
<dbReference type="PROSITE" id="PS50190">
    <property type="entry name" value="SEC7"/>
    <property type="match status" value="1"/>
</dbReference>
<gene>
    <name evidence="3" type="ORF">S7711_04318</name>
</gene>
<evidence type="ECO:0000259" key="2">
    <source>
        <dbReference type="PROSITE" id="PS50190"/>
    </source>
</evidence>
<feature type="region of interest" description="Disordered" evidence="1">
    <location>
        <begin position="921"/>
        <end position="975"/>
    </location>
</feature>
<dbReference type="Proteomes" id="UP000028045">
    <property type="component" value="Unassembled WGS sequence"/>
</dbReference>
<feature type="domain" description="SEC7" evidence="2">
    <location>
        <begin position="624"/>
        <end position="832"/>
    </location>
</feature>
<feature type="compositionally biased region" description="Polar residues" evidence="1">
    <location>
        <begin position="446"/>
        <end position="460"/>
    </location>
</feature>
<dbReference type="Gene3D" id="2.30.29.30">
    <property type="entry name" value="Pleckstrin-homology domain (PH domain)/Phosphotyrosine-binding domain (PTB)"/>
    <property type="match status" value="1"/>
</dbReference>
<accession>A0A084AJE5</accession>
<feature type="compositionally biased region" description="Acidic residues" evidence="1">
    <location>
        <begin position="1397"/>
        <end position="1416"/>
    </location>
</feature>
<dbReference type="PANTHER" id="PTHR10663:SF373">
    <property type="entry name" value="PH AND SEC7 DOMAIN-CONTAINING PROTEIN C11E3.11C"/>
    <property type="match status" value="1"/>
</dbReference>
<evidence type="ECO:0000256" key="1">
    <source>
        <dbReference type="SAM" id="MobiDB-lite"/>
    </source>
</evidence>
<dbReference type="InterPro" id="IPR023394">
    <property type="entry name" value="Sec7_C_sf"/>
</dbReference>
<dbReference type="InterPro" id="IPR041681">
    <property type="entry name" value="PH_9"/>
</dbReference>
<feature type="compositionally biased region" description="Polar residues" evidence="1">
    <location>
        <begin position="511"/>
        <end position="523"/>
    </location>
</feature>
<dbReference type="InterPro" id="IPR000904">
    <property type="entry name" value="Sec7_dom"/>
</dbReference>
<dbReference type="SUPFAM" id="SSF50729">
    <property type="entry name" value="PH domain-like"/>
    <property type="match status" value="1"/>
</dbReference>
<dbReference type="GO" id="GO:0032012">
    <property type="term" value="P:regulation of ARF protein signal transduction"/>
    <property type="evidence" value="ECO:0007669"/>
    <property type="project" value="InterPro"/>
</dbReference>
<proteinExistence type="predicted"/>
<keyword evidence="4" id="KW-1185">Reference proteome</keyword>
<dbReference type="Gene3D" id="1.10.1000.11">
    <property type="entry name" value="Arf Nucleotide-binding Site Opener,domain 2"/>
    <property type="match status" value="1"/>
</dbReference>
<feature type="compositionally biased region" description="Polar residues" evidence="1">
    <location>
        <begin position="1231"/>
        <end position="1264"/>
    </location>
</feature>
<feature type="region of interest" description="Disordered" evidence="1">
    <location>
        <begin position="77"/>
        <end position="118"/>
    </location>
</feature>
<reference evidence="3 4" key="1">
    <citation type="journal article" date="2014" name="BMC Genomics">
        <title>Comparative genome sequencing reveals chemotype-specific gene clusters in the toxigenic black mold Stachybotrys.</title>
        <authorList>
            <person name="Semeiks J."/>
            <person name="Borek D."/>
            <person name="Otwinowski Z."/>
            <person name="Grishin N.V."/>
        </authorList>
    </citation>
    <scope>NUCLEOTIDE SEQUENCE [LARGE SCALE GENOMIC DNA]</scope>
    <source>
        <strain evidence="4">CBS 109288 / IBT 7711</strain>
    </source>
</reference>
<feature type="region of interest" description="Disordered" evidence="1">
    <location>
        <begin position="1386"/>
        <end position="1416"/>
    </location>
</feature>
<feature type="compositionally biased region" description="Basic and acidic residues" evidence="1">
    <location>
        <begin position="1"/>
        <end position="16"/>
    </location>
</feature>
<dbReference type="HOGENOM" id="CLU_001772_0_0_1"/>
<feature type="compositionally biased region" description="Basic and acidic residues" evidence="1">
    <location>
        <begin position="487"/>
        <end position="499"/>
    </location>
</feature>
<dbReference type="GO" id="GO:0005085">
    <property type="term" value="F:guanyl-nucleotide exchange factor activity"/>
    <property type="evidence" value="ECO:0007669"/>
    <property type="project" value="InterPro"/>
</dbReference>
<dbReference type="InterPro" id="IPR011993">
    <property type="entry name" value="PH-like_dom_sf"/>
</dbReference>
<feature type="compositionally biased region" description="Pro residues" evidence="1">
    <location>
        <begin position="394"/>
        <end position="407"/>
    </location>
</feature>
<evidence type="ECO:0000313" key="3">
    <source>
        <dbReference type="EMBL" id="KEY65424.1"/>
    </source>
</evidence>
<feature type="compositionally biased region" description="Polar residues" evidence="1">
    <location>
        <begin position="187"/>
        <end position="199"/>
    </location>
</feature>
<feature type="compositionally biased region" description="Basic and acidic residues" evidence="1">
    <location>
        <begin position="1386"/>
        <end position="1396"/>
    </location>
</feature>
<feature type="region of interest" description="Disordered" evidence="1">
    <location>
        <begin position="1110"/>
        <end position="1131"/>
    </location>
</feature>
<feature type="compositionally biased region" description="Polar residues" evidence="1">
    <location>
        <begin position="322"/>
        <end position="355"/>
    </location>
</feature>
<dbReference type="SMART" id="SM00222">
    <property type="entry name" value="Sec7"/>
    <property type="match status" value="1"/>
</dbReference>
<dbReference type="Pfam" id="PF01369">
    <property type="entry name" value="Sec7"/>
    <property type="match status" value="1"/>
</dbReference>
<feature type="compositionally biased region" description="Low complexity" evidence="1">
    <location>
        <begin position="97"/>
        <end position="118"/>
    </location>
</feature>
<feature type="compositionally biased region" description="Polar residues" evidence="1">
    <location>
        <begin position="292"/>
        <end position="303"/>
    </location>
</feature>
<feature type="region of interest" description="Disordered" evidence="1">
    <location>
        <begin position="1231"/>
        <end position="1286"/>
    </location>
</feature>
<dbReference type="InterPro" id="IPR035999">
    <property type="entry name" value="Sec7_dom_sf"/>
</dbReference>
<sequence>MSDHYGTRRVERDSHDLSLSPRDVTRDSLVNNMLMSLDQLSVGPLSTNSPLAFDSHGFDNPNTWAAAASVGNLARPPDHQYSYSSDFEAADDSSRMSSQTSRGRRSNSSSNFQSGFSRLNSVREAIGSSRMHSRGRKGSKSSSSASIEAAYTQAIGAQRWGRGGVNRSASFDNGLHRPPQYPPFIPHSSSFQMESQHSNFPAADDYDAAPMPTIPGGPRRIPSASPIVSSPRPPPEPTELNGHDRKRSISRSVKSSAGRAPTNILEAAPAIPPLNLDSAPAPHVAYEKSKDASQSNSAASTAPAQPKERAGFFRRVLFGSGFSRNDSSHANSGPATSVSRNTKQNNDDQTSQAKPVSTPSSRDTSSSHSNHPVLQKKTSSFFRRRKKSFHEEAPPLPTAAPAPPVPSLAPVSKQPELENIPPPSPVSSLRQIMDPYLHGSPAKPGNTKTSPLHEQATPSKTEGERDREAFKREFSPDYEPSPNARIRTVDPEKEDDGKPYETPSRPAPQRPTASSGRKANTFLNLDGASDNEEPPTKSPKPKLPRLDTDAPSAGTHKSQRNDDTIRASDRYKLDFKQETDDDGNQSNLALPIEGARAASPTSTSTGTDYKPAPSAPPSVRVDMSNQPSPKIPEISESMAGTSLDEPDFVIGDPTDDDRQKAQNIFDGNDDFISKEKAAAWMGEEGSVRQRTLQAYMELYDFSEQNVVQALRQVCGRLILRAETQQVDRLLVAFAKRWCQCNPNHGFQATDIIHTICYSIMLLNTDLHVADIDQKMTRSQFVKNTMTTIIQALDESAPNAFPRPTVLEKGCSPASDNTASPYLASPYAATPASDRRPFRNSFLAPTNVPDMDECGPLVKIPFNGTRRAWEEQVEVVLKSFYASIRDERLPLFGNDPDKHLMVDSPATGLSVMGLLKRTPSVLSKAPSESQLSTRGRIAENSRNAASRWNSKSRSRPGVGRTAFSSSHTSFDDDSSLWSPALSSATWSRISLGRTQTSVSQDSLGSGIHRHEFQKSIGFANALSQAIIRDEDAQALDGAPSLANLDMSAKQLLEDESLELAGPPWMKEGIVMHKHHLDGVDKKAKERSWSEVFAVVQKGQMTLFSFNASKSMRHKNRTRNPAQGSAPVGGGNWQSNATTVGSFGLRQTLASALPSPGYSPTRPHVWALSLPTGAVHLFQAGTPEIIKEFVNTVNYWSARLSTHPLVGGISNIEYGWSEAIVNNALVAAINESSTQTTNGRSSRPGSSAATGRRSSIHSGSLRSFSFDQGPGGFTNNSGRGKLPGDRVHIADWTSPTQSLRASTLTEKEQMAMLSAYVKSIEDELQAHNQLRSPMLLAFTPRGSNAIKAMANWERKSAYLLRESVKYRTYVDCLQTADSRKQEIYSERDLARRAARGEVSDSEMEVDGGEEDADETLRP</sequence>
<dbReference type="SUPFAM" id="SSF48425">
    <property type="entry name" value="Sec7 domain"/>
    <property type="match status" value="1"/>
</dbReference>
<dbReference type="Pfam" id="PF15410">
    <property type="entry name" value="PH_9"/>
    <property type="match status" value="1"/>
</dbReference>